<accession>A0A836D755</accession>
<proteinExistence type="predicted"/>
<reference evidence="2 3" key="1">
    <citation type="submission" date="2020-12" db="EMBL/GenBank/DDBJ databases">
        <title>De novo assembly of Tibetan sheep genome.</title>
        <authorList>
            <person name="Li X."/>
        </authorList>
    </citation>
    <scope>NUCLEOTIDE SEQUENCE [LARGE SCALE GENOMIC DNA]</scope>
    <source>
        <tissue evidence="2">Heart</tissue>
    </source>
</reference>
<protein>
    <submittedName>
        <fullName evidence="2">Uncharacterized protein</fullName>
    </submittedName>
</protein>
<sequence length="107" mass="12152">MSRCLEPSRGFGDVRTVRETKNQGCEWKMDVLVPHPNSKCCLLVTGKQSFYTWAHRLGDASPRPESEFWVPWLHISRSSWDHVTSPGFHSGSQHAALPSPPVLRLVR</sequence>
<evidence type="ECO:0000313" key="3">
    <source>
        <dbReference type="Proteomes" id="UP000664991"/>
    </source>
</evidence>
<evidence type="ECO:0000313" key="2">
    <source>
        <dbReference type="EMBL" id="KAG5214309.1"/>
    </source>
</evidence>
<evidence type="ECO:0000256" key="1">
    <source>
        <dbReference type="SAM" id="MobiDB-lite"/>
    </source>
</evidence>
<feature type="region of interest" description="Disordered" evidence="1">
    <location>
        <begin position="86"/>
        <end position="107"/>
    </location>
</feature>
<name>A0A836D755_SHEEP</name>
<dbReference type="AlphaFoldDB" id="A0A836D755"/>
<dbReference type="Proteomes" id="UP000664991">
    <property type="component" value="Unassembled WGS sequence"/>
</dbReference>
<gene>
    <name evidence="2" type="ORF">JEQ12_010095</name>
</gene>
<comment type="caution">
    <text evidence="2">The sequence shown here is derived from an EMBL/GenBank/DDBJ whole genome shotgun (WGS) entry which is preliminary data.</text>
</comment>
<organism evidence="2 3">
    <name type="scientific">Ovis aries</name>
    <name type="common">Sheep</name>
    <dbReference type="NCBI Taxonomy" id="9940"/>
    <lineage>
        <taxon>Eukaryota</taxon>
        <taxon>Metazoa</taxon>
        <taxon>Chordata</taxon>
        <taxon>Craniata</taxon>
        <taxon>Vertebrata</taxon>
        <taxon>Euteleostomi</taxon>
        <taxon>Mammalia</taxon>
        <taxon>Eutheria</taxon>
        <taxon>Laurasiatheria</taxon>
        <taxon>Artiodactyla</taxon>
        <taxon>Ruminantia</taxon>
        <taxon>Pecora</taxon>
        <taxon>Bovidae</taxon>
        <taxon>Caprinae</taxon>
        <taxon>Ovis</taxon>
    </lineage>
</organism>
<dbReference type="EMBL" id="JAEMGP010000002">
    <property type="protein sequence ID" value="KAG5214309.1"/>
    <property type="molecule type" value="Genomic_DNA"/>
</dbReference>